<dbReference type="Gene3D" id="1.10.520.40">
    <property type="entry name" value="CRISPR-associated protein Cse2"/>
    <property type="match status" value="1"/>
</dbReference>
<dbReference type="AlphaFoldDB" id="A0A7W8AH62"/>
<reference evidence="2 3" key="1">
    <citation type="submission" date="2020-08" db="EMBL/GenBank/DDBJ databases">
        <title>Genomic Encyclopedia of Type Strains, Phase IV (KMG-IV): sequencing the most valuable type-strain genomes for metagenomic binning, comparative biology and taxonomic classification.</title>
        <authorList>
            <person name="Goeker M."/>
        </authorList>
    </citation>
    <scope>NUCLEOTIDE SEQUENCE [LARGE SCALE GENOMIC DNA]</scope>
    <source>
        <strain evidence="2 3">DSM 45385</strain>
    </source>
</reference>
<dbReference type="Proteomes" id="UP000568380">
    <property type="component" value="Unassembled WGS sequence"/>
</dbReference>
<proteinExistence type="predicted"/>
<evidence type="ECO:0000313" key="3">
    <source>
        <dbReference type="Proteomes" id="UP000568380"/>
    </source>
</evidence>
<accession>A0A7W8AH62</accession>
<feature type="compositionally biased region" description="Low complexity" evidence="1">
    <location>
        <begin position="197"/>
        <end position="217"/>
    </location>
</feature>
<dbReference type="Pfam" id="PF09485">
    <property type="entry name" value="CRISPR_Cse2"/>
    <property type="match status" value="1"/>
</dbReference>
<dbReference type="CDD" id="cd09731">
    <property type="entry name" value="Cse2_I-E"/>
    <property type="match status" value="1"/>
</dbReference>
<evidence type="ECO:0000313" key="2">
    <source>
        <dbReference type="EMBL" id="MBB5085070.1"/>
    </source>
</evidence>
<comment type="caution">
    <text evidence="2">The sequence shown here is derived from an EMBL/GenBank/DDBJ whole genome shotgun (WGS) entry which is preliminary data.</text>
</comment>
<organism evidence="2 3">
    <name type="scientific">Nonomuraea endophytica</name>
    <dbReference type="NCBI Taxonomy" id="714136"/>
    <lineage>
        <taxon>Bacteria</taxon>
        <taxon>Bacillati</taxon>
        <taxon>Actinomycetota</taxon>
        <taxon>Actinomycetes</taxon>
        <taxon>Streptosporangiales</taxon>
        <taxon>Streptosporangiaceae</taxon>
        <taxon>Nonomuraea</taxon>
    </lineage>
</organism>
<gene>
    <name evidence="2" type="ORF">HNR40_010583</name>
</gene>
<evidence type="ECO:0000256" key="1">
    <source>
        <dbReference type="SAM" id="MobiDB-lite"/>
    </source>
</evidence>
<name>A0A7W8AH62_9ACTN</name>
<keyword evidence="3" id="KW-1185">Reference proteome</keyword>
<dbReference type="RefSeq" id="WP_184976194.1">
    <property type="nucleotide sequence ID" value="NZ_JACHIN010000030.1"/>
</dbReference>
<sequence length="217" mass="23850">MTATPTPTSPAELVGTTTGAYLAPLQRGYLNDESWAVSLLARLRRGAGKLPQDVPDLWGATGLEELHHQLPPRSGDTALERAEAAQFIAVTLYALHQQSRRTTRMHHPGTELGTAVRRLMPGGAIDEPIRRRFVRAGTATTRQALAERLRDLVSLLHRESIPIDYALLAQRLYQAQLPDGMRQVRQRWGRSFHAHRPAATPADTAPSPAHSPGEADD</sequence>
<dbReference type="NCBIfam" id="TIGR02548">
    <property type="entry name" value="casB_cse2"/>
    <property type="match status" value="1"/>
</dbReference>
<dbReference type="EMBL" id="JACHIN010000030">
    <property type="protein sequence ID" value="MBB5085070.1"/>
    <property type="molecule type" value="Genomic_DNA"/>
</dbReference>
<protein>
    <submittedName>
        <fullName evidence="2">CRISPR system Cascade subunit CasB</fullName>
    </submittedName>
</protein>
<feature type="region of interest" description="Disordered" evidence="1">
    <location>
        <begin position="194"/>
        <end position="217"/>
    </location>
</feature>
<dbReference type="InterPro" id="IPR013382">
    <property type="entry name" value="CRISPR-assoc_prot_Cse2"/>
</dbReference>
<dbReference type="InterPro" id="IPR038287">
    <property type="entry name" value="Cse2_sf"/>
</dbReference>